<sequence>MGTAGGSDNSTAYCPDCGNSVVPEDSYCGECGRQLAASEASTEKRHQQFRARVSDHVANGWELQYDGGDEVALIDREYGSIPIHVLLVMFTGGLGNIFYGWYHYEHNATRKVLRAHSSDTAPSASGQSTTAVGEQADSTSQDGTMSGYIKGLLAVVIGVSIFTSMGTTPVGLTLTVACLTLAMLFLPPTRKRIENRHPPTTFGPTTSVDEQYVTGTDKPCSVCFDQVERGIRREYEQSYVVAGVPLYTIERGENWYCEDCRETSVNVTNTLDAELAEITKESTHNGDNTPEDAADQNDEESTLTEDT</sequence>
<organism evidence="5 6">
    <name type="scientific">Halovenus rubra</name>
    <dbReference type="NCBI Taxonomy" id="869890"/>
    <lineage>
        <taxon>Archaea</taxon>
        <taxon>Methanobacteriati</taxon>
        <taxon>Methanobacteriota</taxon>
        <taxon>Stenosarchaea group</taxon>
        <taxon>Halobacteria</taxon>
        <taxon>Halobacteriales</taxon>
        <taxon>Haloarculaceae</taxon>
        <taxon>Halovenus</taxon>
    </lineage>
</organism>
<accession>A0ABD5X7P7</accession>
<dbReference type="Proteomes" id="UP001596414">
    <property type="component" value="Unassembled WGS sequence"/>
</dbReference>
<evidence type="ECO:0000256" key="2">
    <source>
        <dbReference type="SAM" id="Phobius"/>
    </source>
</evidence>
<dbReference type="EMBL" id="JBHSZQ010000049">
    <property type="protein sequence ID" value="MFC7127230.1"/>
    <property type="molecule type" value="Genomic_DNA"/>
</dbReference>
<keyword evidence="2" id="KW-0812">Transmembrane</keyword>
<feature type="domain" description="DUF8108" evidence="4">
    <location>
        <begin position="46"/>
        <end position="113"/>
    </location>
</feature>
<proteinExistence type="predicted"/>
<feature type="compositionally biased region" description="Polar residues" evidence="1">
    <location>
        <begin position="118"/>
        <end position="141"/>
    </location>
</feature>
<dbReference type="Pfam" id="PF26413">
    <property type="entry name" value="DUF8108"/>
    <property type="match status" value="1"/>
</dbReference>
<gene>
    <name evidence="5" type="ORF">ACFQJ7_14590</name>
</gene>
<evidence type="ECO:0000259" key="3">
    <source>
        <dbReference type="Pfam" id="PF26413"/>
    </source>
</evidence>
<name>A0ABD5X7P7_9EURY</name>
<feature type="transmembrane region" description="Helical" evidence="2">
    <location>
        <begin position="147"/>
        <end position="164"/>
    </location>
</feature>
<dbReference type="RefSeq" id="WP_267636634.1">
    <property type="nucleotide sequence ID" value="NZ_JAODIY010000005.1"/>
</dbReference>
<keyword evidence="2" id="KW-0472">Membrane</keyword>
<feature type="region of interest" description="Disordered" evidence="1">
    <location>
        <begin position="279"/>
        <end position="307"/>
    </location>
</feature>
<feature type="compositionally biased region" description="Acidic residues" evidence="1">
    <location>
        <begin position="289"/>
        <end position="307"/>
    </location>
</feature>
<protein>
    <recommendedName>
        <fullName evidence="7">Zinc-ribbon domain-containing protein</fullName>
    </recommendedName>
</protein>
<feature type="domain" description="DUF8108" evidence="3">
    <location>
        <begin position="194"/>
        <end position="261"/>
    </location>
</feature>
<evidence type="ECO:0000256" key="1">
    <source>
        <dbReference type="SAM" id="MobiDB-lite"/>
    </source>
</evidence>
<feature type="transmembrane region" description="Helical" evidence="2">
    <location>
        <begin position="81"/>
        <end position="102"/>
    </location>
</feature>
<comment type="caution">
    <text evidence="5">The sequence shown here is derived from an EMBL/GenBank/DDBJ whole genome shotgun (WGS) entry which is preliminary data.</text>
</comment>
<keyword evidence="2" id="KW-1133">Transmembrane helix</keyword>
<feature type="region of interest" description="Disordered" evidence="1">
    <location>
        <begin position="115"/>
        <end position="141"/>
    </location>
</feature>
<dbReference type="AlphaFoldDB" id="A0ABD5X7P7"/>
<evidence type="ECO:0008006" key="7">
    <source>
        <dbReference type="Google" id="ProtNLM"/>
    </source>
</evidence>
<reference evidence="5 6" key="1">
    <citation type="journal article" date="2014" name="Int. J. Syst. Evol. Microbiol.">
        <title>Complete genome sequence of Corynebacterium casei LMG S-19264T (=DSM 44701T), isolated from a smear-ripened cheese.</title>
        <authorList>
            <consortium name="US DOE Joint Genome Institute (JGI-PGF)"/>
            <person name="Walter F."/>
            <person name="Albersmeier A."/>
            <person name="Kalinowski J."/>
            <person name="Ruckert C."/>
        </authorList>
    </citation>
    <scope>NUCLEOTIDE SEQUENCE [LARGE SCALE GENOMIC DNA]</scope>
    <source>
        <strain evidence="5 6">CGMCC 4.7215</strain>
    </source>
</reference>
<dbReference type="InterPro" id="IPR058962">
    <property type="entry name" value="DUF8108_N"/>
</dbReference>
<dbReference type="Pfam" id="PF26438">
    <property type="entry name" value="DUF8108_N"/>
    <property type="match status" value="1"/>
</dbReference>
<evidence type="ECO:0000313" key="5">
    <source>
        <dbReference type="EMBL" id="MFC7127230.1"/>
    </source>
</evidence>
<evidence type="ECO:0000259" key="4">
    <source>
        <dbReference type="Pfam" id="PF26438"/>
    </source>
</evidence>
<dbReference type="InterPro" id="IPR058421">
    <property type="entry name" value="DUF8108_C"/>
</dbReference>
<evidence type="ECO:0000313" key="6">
    <source>
        <dbReference type="Proteomes" id="UP001596414"/>
    </source>
</evidence>